<dbReference type="Proteomes" id="UP001583177">
    <property type="component" value="Unassembled WGS sequence"/>
</dbReference>
<feature type="compositionally biased region" description="Low complexity" evidence="1">
    <location>
        <begin position="114"/>
        <end position="135"/>
    </location>
</feature>
<dbReference type="InterPro" id="IPR013240">
    <property type="entry name" value="DNA-dir_RNA_pol1_su_RPA34"/>
</dbReference>
<feature type="compositionally biased region" description="Low complexity" evidence="1">
    <location>
        <begin position="218"/>
        <end position="229"/>
    </location>
</feature>
<evidence type="ECO:0008006" key="4">
    <source>
        <dbReference type="Google" id="ProtNLM"/>
    </source>
</evidence>
<dbReference type="Gene3D" id="6.20.250.70">
    <property type="match status" value="1"/>
</dbReference>
<evidence type="ECO:0000313" key="3">
    <source>
        <dbReference type="Proteomes" id="UP001583177"/>
    </source>
</evidence>
<feature type="compositionally biased region" description="Acidic residues" evidence="1">
    <location>
        <begin position="230"/>
        <end position="242"/>
    </location>
</feature>
<dbReference type="EMBL" id="JAWRVE010000024">
    <property type="protein sequence ID" value="KAL1873927.1"/>
    <property type="molecule type" value="Genomic_DNA"/>
</dbReference>
<feature type="compositionally biased region" description="Low complexity" evidence="1">
    <location>
        <begin position="438"/>
        <end position="449"/>
    </location>
</feature>
<feature type="compositionally biased region" description="Basic and acidic residues" evidence="1">
    <location>
        <begin position="136"/>
        <end position="155"/>
    </location>
</feature>
<dbReference type="PANTHER" id="PTHR28155">
    <property type="entry name" value="ACR243WP"/>
    <property type="match status" value="1"/>
</dbReference>
<feature type="compositionally biased region" description="Low complexity" evidence="1">
    <location>
        <begin position="522"/>
        <end position="533"/>
    </location>
</feature>
<name>A0ABR3XE26_9PEZI</name>
<reference evidence="2 3" key="1">
    <citation type="journal article" date="2024" name="IMA Fungus">
        <title>IMA Genome - F19 : A genome assembly and annotation guide to empower mycologists, including annotated draft genome sequences of Ceratocystis pirilliformis, Diaporthe australafricana, Fusarium ophioides, Paecilomyces lecythidis, and Sporothrix stenoceras.</title>
        <authorList>
            <person name="Aylward J."/>
            <person name="Wilson A.M."/>
            <person name="Visagie C.M."/>
            <person name="Spraker J."/>
            <person name="Barnes I."/>
            <person name="Buitendag C."/>
            <person name="Ceriani C."/>
            <person name="Del Mar Angel L."/>
            <person name="du Plessis D."/>
            <person name="Fuchs T."/>
            <person name="Gasser K."/>
            <person name="Kramer D."/>
            <person name="Li W."/>
            <person name="Munsamy K."/>
            <person name="Piso A."/>
            <person name="Price J.L."/>
            <person name="Sonnekus B."/>
            <person name="Thomas C."/>
            <person name="van der Nest A."/>
            <person name="van Dijk A."/>
            <person name="van Heerden A."/>
            <person name="van Vuuren N."/>
            <person name="Yilmaz N."/>
            <person name="Duong T.A."/>
            <person name="van der Merwe N.A."/>
            <person name="Wingfield M.J."/>
            <person name="Wingfield B.D."/>
        </authorList>
    </citation>
    <scope>NUCLEOTIDE SEQUENCE [LARGE SCALE GENOMIC DNA]</scope>
    <source>
        <strain evidence="2 3">CMW 18300</strain>
    </source>
</reference>
<gene>
    <name evidence="2" type="ORF">Daus18300_003799</name>
</gene>
<organism evidence="2 3">
    <name type="scientific">Diaporthe australafricana</name>
    <dbReference type="NCBI Taxonomy" id="127596"/>
    <lineage>
        <taxon>Eukaryota</taxon>
        <taxon>Fungi</taxon>
        <taxon>Dikarya</taxon>
        <taxon>Ascomycota</taxon>
        <taxon>Pezizomycotina</taxon>
        <taxon>Sordariomycetes</taxon>
        <taxon>Sordariomycetidae</taxon>
        <taxon>Diaporthales</taxon>
        <taxon>Diaporthaceae</taxon>
        <taxon>Diaporthe</taxon>
    </lineage>
</organism>
<feature type="region of interest" description="Disordered" evidence="1">
    <location>
        <begin position="1"/>
        <end position="286"/>
    </location>
</feature>
<feature type="compositionally biased region" description="Polar residues" evidence="1">
    <location>
        <begin position="10"/>
        <end position="19"/>
    </location>
</feature>
<evidence type="ECO:0000256" key="1">
    <source>
        <dbReference type="SAM" id="MobiDB-lite"/>
    </source>
</evidence>
<sequence length="698" mass="73217">MAGPRLPSGSLRNHASSASKAPKGGVFSSQPSAPKVKPGTFVDNSSDSDSDSSSSSSDSDDSDSDKKTTRQTPLPKKKADVARATPAKSPTINGIKVPDKKEQTSKNNKNEATSSSSASSESSSDSGSDSDSASSSDEKPTNARATGEELKKSTKPEPAAADDSQSSSASEDDSGSDSVDEKAKAKKATVKTDKKQATPSKPKAKAARQDTPSESESDSQSSSQASSAESESESGDESEDPEAQIQQQIKDDVKSAKAKKGRGSASTPQVETSNKKVKVSKPSVLKDADGDIEMMDQSNALTNGGAPTKVGSVPEFVAPDFHLRKLDGSINASDVAGFFENAQMEGKQVWYITAPASLPVTVVQDLTIPMDQAQKGLPVLTHNGDDYRLAFDDPSASSSFRLLIPHKKGQEYSELGRPVNQTMHFTRSETFPPEGPASVTTTQTVSKTTRPARPQPEGLRARYTPLGVPASKKPLTPIAGSQKNKSVANVAAQEAAAISTPKSSSKKKRKHDGENGPAATPANKDSSKSASAEKSAKKQKTNRDRERTVDGQASGKETPVPLPTHFSANSSSSPRAGTAAPSATQPAPVVKRSASPGVRLPSTQLPAKESPIPIPFPAKLSSAVSPLGTMARDGKEKKDRKKGKANLLSADMDAARFSEVAAARSPEKSEKSPEKRARTPKKNTPIPPPRHDGRGKFS</sequence>
<feature type="compositionally biased region" description="Low complexity" evidence="1">
    <location>
        <begin position="45"/>
        <end position="57"/>
    </location>
</feature>
<dbReference type="Pfam" id="PF08208">
    <property type="entry name" value="RNA_polI_A34"/>
    <property type="match status" value="1"/>
</dbReference>
<accession>A0ABR3XE26</accession>
<dbReference type="PANTHER" id="PTHR28155:SF1">
    <property type="entry name" value="DNA-DIRECTED RNA POLYMERASE I SUBUNIT RPA34.5-DOMAIN-CONTAINING PROTEIN"/>
    <property type="match status" value="1"/>
</dbReference>
<feature type="compositionally biased region" description="Basic and acidic residues" evidence="1">
    <location>
        <begin position="665"/>
        <end position="677"/>
    </location>
</feature>
<feature type="compositionally biased region" description="Basic and acidic residues" evidence="1">
    <location>
        <begin position="689"/>
        <end position="698"/>
    </location>
</feature>
<protein>
    <recommendedName>
        <fullName evidence="4">DNA-directed RNA polymerase I subunit</fullName>
    </recommendedName>
</protein>
<feature type="compositionally biased region" description="Low complexity" evidence="1">
    <location>
        <begin position="159"/>
        <end position="169"/>
    </location>
</feature>
<feature type="compositionally biased region" description="Low complexity" evidence="1">
    <location>
        <begin position="488"/>
        <end position="497"/>
    </location>
</feature>
<feature type="compositionally biased region" description="Polar residues" evidence="1">
    <location>
        <begin position="566"/>
        <end position="585"/>
    </location>
</feature>
<keyword evidence="3" id="KW-1185">Reference proteome</keyword>
<dbReference type="InterPro" id="IPR053263">
    <property type="entry name" value="Euk_RPA34_RNAP_subunit"/>
</dbReference>
<comment type="caution">
    <text evidence="2">The sequence shown here is derived from an EMBL/GenBank/DDBJ whole genome shotgun (WGS) entry which is preliminary data.</text>
</comment>
<feature type="region of interest" description="Disordered" evidence="1">
    <location>
        <begin position="427"/>
        <end position="698"/>
    </location>
</feature>
<evidence type="ECO:0000313" key="2">
    <source>
        <dbReference type="EMBL" id="KAL1873927.1"/>
    </source>
</evidence>
<proteinExistence type="predicted"/>